<name>Q6YUZ5_ORYSJ</name>
<feature type="chain" id="PRO_5004282547" evidence="2">
    <location>
        <begin position="24"/>
        <end position="179"/>
    </location>
</feature>
<organism evidence="3 4">
    <name type="scientific">Oryza sativa subsp. japonica</name>
    <name type="common">Rice</name>
    <dbReference type="NCBI Taxonomy" id="39947"/>
    <lineage>
        <taxon>Eukaryota</taxon>
        <taxon>Viridiplantae</taxon>
        <taxon>Streptophyta</taxon>
        <taxon>Embryophyta</taxon>
        <taxon>Tracheophyta</taxon>
        <taxon>Spermatophyta</taxon>
        <taxon>Magnoliopsida</taxon>
        <taxon>Liliopsida</taxon>
        <taxon>Poales</taxon>
        <taxon>Poaceae</taxon>
        <taxon>BOP clade</taxon>
        <taxon>Oryzoideae</taxon>
        <taxon>Oryzeae</taxon>
        <taxon>Oryzinae</taxon>
        <taxon>Oryza</taxon>
        <taxon>Oryza sativa</taxon>
    </lineage>
</organism>
<proteinExistence type="predicted"/>
<evidence type="ECO:0000313" key="3">
    <source>
        <dbReference type="EMBL" id="BAD17690.1"/>
    </source>
</evidence>
<keyword evidence="2" id="KW-0732">Signal</keyword>
<dbReference type="EMBL" id="AP005846">
    <property type="protein sequence ID" value="BAD17690.1"/>
    <property type="molecule type" value="Genomic_DNA"/>
</dbReference>
<reference evidence="4" key="1">
    <citation type="journal article" date="2005" name="Nature">
        <title>The map-based sequence of the rice genome.</title>
        <authorList>
            <consortium name="International rice genome sequencing project (IRGSP)"/>
            <person name="Matsumoto T."/>
            <person name="Wu J."/>
            <person name="Kanamori H."/>
            <person name="Katayose Y."/>
            <person name="Fujisawa M."/>
            <person name="Namiki N."/>
            <person name="Mizuno H."/>
            <person name="Yamamoto K."/>
            <person name="Antonio B.A."/>
            <person name="Baba T."/>
            <person name="Sakata K."/>
            <person name="Nagamura Y."/>
            <person name="Aoki H."/>
            <person name="Arikawa K."/>
            <person name="Arita K."/>
            <person name="Bito T."/>
            <person name="Chiden Y."/>
            <person name="Fujitsuka N."/>
            <person name="Fukunaka R."/>
            <person name="Hamada M."/>
            <person name="Harada C."/>
            <person name="Hayashi A."/>
            <person name="Hijishita S."/>
            <person name="Honda M."/>
            <person name="Hosokawa S."/>
            <person name="Ichikawa Y."/>
            <person name="Idonuma A."/>
            <person name="Iijima M."/>
            <person name="Ikeda M."/>
            <person name="Ikeno M."/>
            <person name="Ito K."/>
            <person name="Ito S."/>
            <person name="Ito T."/>
            <person name="Ito Y."/>
            <person name="Ito Y."/>
            <person name="Iwabuchi A."/>
            <person name="Kamiya K."/>
            <person name="Karasawa W."/>
            <person name="Kurita K."/>
            <person name="Katagiri S."/>
            <person name="Kikuta A."/>
            <person name="Kobayashi H."/>
            <person name="Kobayashi N."/>
            <person name="Machita K."/>
            <person name="Maehara T."/>
            <person name="Masukawa M."/>
            <person name="Mizubayashi T."/>
            <person name="Mukai Y."/>
            <person name="Nagasaki H."/>
            <person name="Nagata Y."/>
            <person name="Naito S."/>
            <person name="Nakashima M."/>
            <person name="Nakama Y."/>
            <person name="Nakamichi Y."/>
            <person name="Nakamura M."/>
            <person name="Meguro A."/>
            <person name="Negishi M."/>
            <person name="Ohta I."/>
            <person name="Ohta T."/>
            <person name="Okamoto M."/>
            <person name="Ono N."/>
            <person name="Saji S."/>
            <person name="Sakaguchi M."/>
            <person name="Sakai K."/>
            <person name="Shibata M."/>
            <person name="Shimokawa T."/>
            <person name="Song J."/>
            <person name="Takazaki Y."/>
            <person name="Terasawa K."/>
            <person name="Tsugane M."/>
            <person name="Tsuji K."/>
            <person name="Ueda S."/>
            <person name="Waki K."/>
            <person name="Yamagata H."/>
            <person name="Yamamoto M."/>
            <person name="Yamamoto S."/>
            <person name="Yamane H."/>
            <person name="Yoshiki S."/>
            <person name="Yoshihara R."/>
            <person name="Yukawa K."/>
            <person name="Zhong H."/>
            <person name="Yano M."/>
            <person name="Yuan Q."/>
            <person name="Ouyang S."/>
            <person name="Liu J."/>
            <person name="Jones K.M."/>
            <person name="Gansberger K."/>
            <person name="Moffat K."/>
            <person name="Hill J."/>
            <person name="Bera J."/>
            <person name="Fadrosh D."/>
            <person name="Jin S."/>
            <person name="Johri S."/>
            <person name="Kim M."/>
            <person name="Overton L."/>
            <person name="Reardon M."/>
            <person name="Tsitrin T."/>
            <person name="Vuong H."/>
            <person name="Weaver B."/>
            <person name="Ciecko A."/>
            <person name="Tallon L."/>
            <person name="Jackson J."/>
            <person name="Pai G."/>
            <person name="Aken S.V."/>
            <person name="Utterback T."/>
            <person name="Reidmuller S."/>
            <person name="Feldblyum T."/>
            <person name="Hsiao J."/>
            <person name="Zismann V."/>
            <person name="Iobst S."/>
            <person name="de Vazeille A.R."/>
            <person name="Buell C.R."/>
            <person name="Ying K."/>
            <person name="Li Y."/>
            <person name="Lu T."/>
            <person name="Huang Y."/>
            <person name="Zhao Q."/>
            <person name="Feng Q."/>
            <person name="Zhang L."/>
            <person name="Zhu J."/>
            <person name="Weng Q."/>
            <person name="Mu J."/>
            <person name="Lu Y."/>
            <person name="Fan D."/>
            <person name="Liu Y."/>
            <person name="Guan J."/>
            <person name="Zhang Y."/>
            <person name="Yu S."/>
            <person name="Liu X."/>
            <person name="Zhang Y."/>
            <person name="Hong G."/>
            <person name="Han B."/>
            <person name="Choisne N."/>
            <person name="Demange N."/>
            <person name="Orjeda G."/>
            <person name="Samain S."/>
            <person name="Cattolico L."/>
            <person name="Pelletier E."/>
            <person name="Couloux A."/>
            <person name="Segurens B."/>
            <person name="Wincker P."/>
            <person name="D'Hont A."/>
            <person name="Scarpelli C."/>
            <person name="Weissenbach J."/>
            <person name="Salanoubat M."/>
            <person name="Quetier F."/>
            <person name="Yu Y."/>
            <person name="Kim H.R."/>
            <person name="Rambo T."/>
            <person name="Currie J."/>
            <person name="Collura K."/>
            <person name="Luo M."/>
            <person name="Yang T."/>
            <person name="Ammiraju J.S.S."/>
            <person name="Engler F."/>
            <person name="Soderlund C."/>
            <person name="Wing R.A."/>
            <person name="Palmer L.E."/>
            <person name="de la Bastide M."/>
            <person name="Spiegel L."/>
            <person name="Nascimento L."/>
            <person name="Zutavern T."/>
            <person name="O'Shaughnessy A."/>
            <person name="Dike S."/>
            <person name="Dedhia N."/>
            <person name="Preston R."/>
            <person name="Balija V."/>
            <person name="McCombie W.R."/>
            <person name="Chow T."/>
            <person name="Chen H."/>
            <person name="Chung M."/>
            <person name="Chen C."/>
            <person name="Shaw J."/>
            <person name="Wu H."/>
            <person name="Hsiao K."/>
            <person name="Chao Y."/>
            <person name="Chu M."/>
            <person name="Cheng C."/>
            <person name="Hour A."/>
            <person name="Lee P."/>
            <person name="Lin S."/>
            <person name="Lin Y."/>
            <person name="Liou J."/>
            <person name="Liu S."/>
            <person name="Hsing Y."/>
            <person name="Raghuvanshi S."/>
            <person name="Mohanty A."/>
            <person name="Bharti A.K."/>
            <person name="Gaur A."/>
            <person name="Gupta V."/>
            <person name="Kumar D."/>
            <person name="Ravi V."/>
            <person name="Vij S."/>
            <person name="Kapur A."/>
            <person name="Khurana P."/>
            <person name="Khurana P."/>
            <person name="Khurana J.P."/>
            <person name="Tyagi A.K."/>
            <person name="Gaikwad K."/>
            <person name="Singh A."/>
            <person name="Dalal V."/>
            <person name="Srivastava S."/>
            <person name="Dixit A."/>
            <person name="Pal A.K."/>
            <person name="Ghazi I.A."/>
            <person name="Yadav M."/>
            <person name="Pandit A."/>
            <person name="Bhargava A."/>
            <person name="Sureshbabu K."/>
            <person name="Batra K."/>
            <person name="Sharma T.R."/>
            <person name="Mohapatra T."/>
            <person name="Singh N.K."/>
            <person name="Messing J."/>
            <person name="Nelson A.B."/>
            <person name="Fuks G."/>
            <person name="Kavchok S."/>
            <person name="Keizer G."/>
            <person name="Linton E."/>
            <person name="Llaca V."/>
            <person name="Song R."/>
            <person name="Tanyolac B."/>
            <person name="Young S."/>
            <person name="Ho-Il K."/>
            <person name="Hahn J.H."/>
            <person name="Sangsakoo G."/>
            <person name="Vanavichit A."/>
            <person name="de Mattos Luiz.A.T."/>
            <person name="Zimmer P.D."/>
            <person name="Malone G."/>
            <person name="Dellagostin O."/>
            <person name="de Oliveira A.C."/>
            <person name="Bevan M."/>
            <person name="Bancroft I."/>
            <person name="Minx P."/>
            <person name="Cordum H."/>
            <person name="Wilson R."/>
            <person name="Cheng Z."/>
            <person name="Jin W."/>
            <person name="Jiang J."/>
            <person name="Leong S.A."/>
            <person name="Iwama H."/>
            <person name="Gojobori T."/>
            <person name="Itoh T."/>
            <person name="Niimura Y."/>
            <person name="Fujii Y."/>
            <person name="Habara T."/>
            <person name="Sakai H."/>
            <person name="Sato Y."/>
            <person name="Wilson G."/>
            <person name="Kumar K."/>
            <person name="McCouch S."/>
            <person name="Juretic N."/>
            <person name="Hoen D."/>
            <person name="Wright S."/>
            <person name="Bruskiewich R."/>
            <person name="Bureau T."/>
            <person name="Miyao A."/>
            <person name="Hirochika H."/>
            <person name="Nishikawa T."/>
            <person name="Kadowaki K."/>
            <person name="Sugiura M."/>
            <person name="Burr B."/>
            <person name="Sasaki T."/>
        </authorList>
    </citation>
    <scope>NUCLEOTIDE SEQUENCE [LARGE SCALE GENOMIC DNA]</scope>
    <source>
        <strain evidence="4">cv. Nipponbare</strain>
    </source>
</reference>
<feature type="region of interest" description="Disordered" evidence="1">
    <location>
        <begin position="29"/>
        <end position="51"/>
    </location>
</feature>
<dbReference type="Proteomes" id="UP000000763">
    <property type="component" value="Chromosome 2"/>
</dbReference>
<dbReference type="AlphaFoldDB" id="Q6YUZ5"/>
<protein>
    <submittedName>
        <fullName evidence="3">Uncharacterized protein</fullName>
    </submittedName>
</protein>
<evidence type="ECO:0000256" key="1">
    <source>
        <dbReference type="SAM" id="MobiDB-lite"/>
    </source>
</evidence>
<feature type="signal peptide" evidence="2">
    <location>
        <begin position="1"/>
        <end position="23"/>
    </location>
</feature>
<sequence>MAKFSFSLFFLPIFSLLPHLAWRKLRRKGEEGGKMEKKKDKKGEKKEEERKNKKVHVIVHVACHVDKTTVKRGFGPEWYIKPSLGISMYVLQYNVSVSPFGREVANSDASTSSQANERVSVYSQKKKKTVSVFTPSMKAGEEKAEAGVESRHRVDQLRRWVEKGAYAGGGRRTPAISAA</sequence>
<accession>Q6YUZ5</accession>
<evidence type="ECO:0000256" key="2">
    <source>
        <dbReference type="SAM" id="SignalP"/>
    </source>
</evidence>
<evidence type="ECO:0000313" key="4">
    <source>
        <dbReference type="Proteomes" id="UP000000763"/>
    </source>
</evidence>
<gene>
    <name evidence="3" type="primary">B1307A11.14</name>
</gene>
<reference evidence="4" key="2">
    <citation type="journal article" date="2008" name="Nucleic Acids Res.">
        <title>The rice annotation project database (RAP-DB): 2008 update.</title>
        <authorList>
            <consortium name="The rice annotation project (RAP)"/>
        </authorList>
    </citation>
    <scope>GENOME REANNOTATION</scope>
    <source>
        <strain evidence="4">cv. Nipponbare</strain>
    </source>
</reference>